<dbReference type="InterPro" id="IPR013098">
    <property type="entry name" value="Ig_I-set"/>
</dbReference>
<evidence type="ECO:0000313" key="3">
    <source>
        <dbReference type="Proteomes" id="UP001500968"/>
    </source>
</evidence>
<protein>
    <recommendedName>
        <fullName evidence="1">Ig-like domain-containing protein</fullName>
    </recommendedName>
</protein>
<dbReference type="SUPFAM" id="SSF48726">
    <property type="entry name" value="Immunoglobulin"/>
    <property type="match status" value="3"/>
</dbReference>
<dbReference type="InterPro" id="IPR003599">
    <property type="entry name" value="Ig_sub"/>
</dbReference>
<name>A0ABP7UAG1_9FLAO</name>
<dbReference type="RefSeq" id="WP_324692068.1">
    <property type="nucleotide sequence ID" value="NZ_BAABCR010000021.1"/>
</dbReference>
<feature type="domain" description="Ig-like" evidence="1">
    <location>
        <begin position="432"/>
        <end position="520"/>
    </location>
</feature>
<comment type="caution">
    <text evidence="2">The sequence shown here is derived from an EMBL/GenBank/DDBJ whole genome shotgun (WGS) entry which is preliminary data.</text>
</comment>
<evidence type="ECO:0000313" key="2">
    <source>
        <dbReference type="EMBL" id="GAA4039019.1"/>
    </source>
</evidence>
<dbReference type="PROSITE" id="PS50835">
    <property type="entry name" value="IG_LIKE"/>
    <property type="match status" value="3"/>
</dbReference>
<gene>
    <name evidence="2" type="ORF">GCM10022386_26030</name>
</gene>
<accession>A0ABP7UAG1</accession>
<dbReference type="CDD" id="cd00102">
    <property type="entry name" value="IPT"/>
    <property type="match status" value="1"/>
</dbReference>
<proteinExistence type="predicted"/>
<dbReference type="Proteomes" id="UP001500968">
    <property type="component" value="Unassembled WGS sequence"/>
</dbReference>
<dbReference type="InterPro" id="IPR014756">
    <property type="entry name" value="Ig_E-set"/>
</dbReference>
<evidence type="ECO:0000259" key="1">
    <source>
        <dbReference type="PROSITE" id="PS50835"/>
    </source>
</evidence>
<dbReference type="InterPro" id="IPR036179">
    <property type="entry name" value="Ig-like_dom_sf"/>
</dbReference>
<dbReference type="InterPro" id="IPR008964">
    <property type="entry name" value="Invasin/intimin_cell_adhesion"/>
</dbReference>
<dbReference type="SMART" id="SM00409">
    <property type="entry name" value="IG"/>
    <property type="match status" value="3"/>
</dbReference>
<feature type="domain" description="Ig-like" evidence="1">
    <location>
        <begin position="523"/>
        <end position="611"/>
    </location>
</feature>
<dbReference type="Gene3D" id="2.60.40.10">
    <property type="entry name" value="Immunoglobulins"/>
    <property type="match status" value="3"/>
</dbReference>
<dbReference type="Gene3D" id="2.60.40.2700">
    <property type="match status" value="3"/>
</dbReference>
<keyword evidence="3" id="KW-1185">Reference proteome</keyword>
<sequence length="2630" mass="273894">MKNFNTTKRATLNFLLLAIFLLIGGIEAYSQSQTRIAGIGESNGSGNRAWTNAGNVTADDTNYATAPMSGGEISRYIRARNFGFTIPTGATITGITATVMRQSSSNGGGNSVKDETIRLMKNLTIVGNNYAGNVDWPTTMTAANYGTGTTDLWGTTWTEADINNANFGMFFRVLNESNNNSRTASVDYIEITVYYSNPIPTVTNFTPNNACVNSGTIITINGTNFTGATNVTFNGTAATFTIISNTQITAVLPNGANTGNISVTTPNGTANSTTNFIVNALPTVNPITGNTTLCPNTSTILSSTTTGGTWISANSSVATVNSAGLVNGLNTGSSIITYTLTDGNNCSNTTNTTVTVQALPVLSGPNAVCVGNSIQLNPTLGGTWISNHPLIATIDNSGTVTGLIFGNATFTYTDSTTGCFETTTLVNVQVAPQITVQPTVAQTVCSGNSANLSVIATGAGLSYQWYKGSTPLTNGGNFFGVDSAALTINPISLTDASSDYYCVISGNCTPSVTSDSASLIVNEAVSITTQPAASQTYCTGNNVSISISASGTGLTYQWFKGLNPLTDGGSISGANTNNLIINAASTSDAGNDYYCVVSGLAPCTSVNSSFSEVIIDENPSVTSQPATNQTVCAGSNVTFSVAATGGSLTYQWYNDTTPLTDNASVSGSNSATLTLNNVSLANVSAKYNCHITNSCGTIVSNYSALSINETPSILNNGLTVCSGESFSFSPVNGVPSVANIVPAGTTYSWSAPIVTGGMTGGTAQSGQAVISDVLVNNTNSVQTATYTITPLVGTCPGNTFELVISVNPEPYVNNAIQYVCSGDNFNFLPSNGSGNIVPMGATFSWGLPTTSGGITGASAQNNASSFSQTLTNTTNGVQTATYNITVNYGTCIGNTFTVTLFINPKPIVSALPVTQSICSGNNITNVALSTVFVVSEEVEYHWTRDNTTNIIGMASNGEGTIISGALTNTTNTPQTTTFTVIATTEEGCNSDSYLVTVLVNPSITVSATPSNQTICSGSTINTILMSNPNNVSGVTYSWTRNNTTNLTGIPNNGTGDTIAGIITNNTNTVQSTTFTITATANGCQTIINNVTITVNPKPTISGAPSTQTLCGGNPITPIVLSSGSGISGTTFSWTRDNTVNVSGINGSGSGNTITGVLNNTTSTNQTVTFTLSSSANGCASDNATTEVIVLPKPLLTATPSTQTICNNTAISTITLSSANSLPGTTFTWTRNNTANLTGIASSGTGNAISGTLVNNTSVTQTTTFTITVTAGNGCSNTTTASVTVYAPLTAPVIGSSQTACIFSTPAALSITTQPSGGSGVYTYQWQSSTDNVTFTNIAGATNNTYQPAFLNNGSDDVFYRLIINNTCGSVTSNVVFVEVVSNVGFTFDINNAPTGAVCPSTTFTPQISSLHLSTSAVRFTWTADANFISPSTGGPVGTTGNAFFFFRTSTGNIGPLTTQNNTNATVTTQITITPSVYNFPGPPSGAFLCSTSPQILNVTIRPRPVATATALENTICNGSGANIQVTGNITDANMTFSWTRNNTTNVSGTNSGTSGNIAPGGIFTIANTLTNNSANVQNVTFTITPSSNGCNGSPVTVTISIAPTVTSGTIAANQTICSGGDPAAFTQTVAATGSNLTYQWQSSTDNITFTNITGATSVTYDAGTLTQTTWFRRITISTVNGKECYATSNTIQVNVNSINPGSISGNQTICSGGDPLAFTEVNATGGGTISYQWQSNTTGCSGSWTNIAGANSATYDAPSGVTVTTYYRRMATSLLNSVACSDYSNCIVVTVNEVTGGLIADNQTLCGNNPAAFSVITPSTGLGTLSYQWQRSTTGCSGPWTIISGATGATYDAPSGLVVTTYYQRITYSTLNGVQCSAVSNCITVTVNPVTGGAIGGNRTVCYGGDPNAFTENTAATGSNLTYQWQMSLVGGAGPWTDIAGATNTTYDEAGPIYQTTYFRRVVTATVNATSCTANSNFITVFVNNVTPPSIDGNQSVCDSSDSPSTFNVTITATGTGTLTYQWQRSTVGCSGPWTNISGATSATYTPTPVTQTTYYQVRVTSTLNGVQCIAFSNCTEITSYAKTWNGSISTDWNNAANWTPNGVPSAAHCVVIPNVTNDPIISGSNYEALAANISLMSSAKLEINPTNTLTITNTVNVHHTANFNIKNGASLVQINDNAVNIGNIKYTRTSRAMTRYAYVYWGSPVAGNVSSQIPSQFDLKYRWQSGAMNGSWVPLTATAPGEGFITRVRNATPFNSGTGTIDFNFTGVPNNGLINVNVDSYDATSLVTGNTALLSNPYPSPIDAAAFLTHPNNTELGGTLFFWTSVTMYSGAGPYNFQDYASWNLTGSTATTPASDASNMSLLPNGKISSGQGFFAQVFADGQISFDNSMRVSGSNTQFFRNANSTMSEKHRIWLNLSNSQNKFRQTLIGYVAGATNELDRLYDGTTFTSNEINIYSLVNDSKLVIQGKALPFDQNDVVPVGYSITTAGDYTIAIDHMDGVFENNQTVYLKDKLLNVVHDIKTNAYSFATAAGTFDNRFEIVFNANALGTGDLEGNNAVAYVKDNQLHIESVVNIKEIVIYELSGKKINTITNNDLDTSLSTAFNYPNGVYIIKVMLDNDVIVPIKVAK</sequence>
<dbReference type="Pfam" id="PF19406">
    <property type="entry name" value="PKD_5"/>
    <property type="match status" value="7"/>
</dbReference>
<dbReference type="InterPro" id="IPR045828">
    <property type="entry name" value="PKD_Bacteroidetes"/>
</dbReference>
<feature type="domain" description="Ig-like" evidence="1">
    <location>
        <begin position="619"/>
        <end position="706"/>
    </location>
</feature>
<dbReference type="InterPro" id="IPR007110">
    <property type="entry name" value="Ig-like_dom"/>
</dbReference>
<dbReference type="Pfam" id="PF07679">
    <property type="entry name" value="I-set"/>
    <property type="match status" value="1"/>
</dbReference>
<dbReference type="SUPFAM" id="SSF49373">
    <property type="entry name" value="Invasin/intimin cell-adhesion fragments"/>
    <property type="match status" value="1"/>
</dbReference>
<organism evidence="2 3">
    <name type="scientific">Flavobacterium cheonhonense</name>
    <dbReference type="NCBI Taxonomy" id="706185"/>
    <lineage>
        <taxon>Bacteria</taxon>
        <taxon>Pseudomonadati</taxon>
        <taxon>Bacteroidota</taxon>
        <taxon>Flavobacteriia</taxon>
        <taxon>Flavobacteriales</taxon>
        <taxon>Flavobacteriaceae</taxon>
        <taxon>Flavobacterium</taxon>
    </lineage>
</organism>
<dbReference type="EMBL" id="BAABCR010000021">
    <property type="protein sequence ID" value="GAA4039019.1"/>
    <property type="molecule type" value="Genomic_DNA"/>
</dbReference>
<reference evidence="3" key="1">
    <citation type="journal article" date="2019" name="Int. J. Syst. Evol. Microbiol.">
        <title>The Global Catalogue of Microorganisms (GCM) 10K type strain sequencing project: providing services to taxonomists for standard genome sequencing and annotation.</title>
        <authorList>
            <consortium name="The Broad Institute Genomics Platform"/>
            <consortium name="The Broad Institute Genome Sequencing Center for Infectious Disease"/>
            <person name="Wu L."/>
            <person name="Ma J."/>
        </authorList>
    </citation>
    <scope>NUCLEOTIDE SEQUENCE [LARGE SCALE GENOMIC DNA]</scope>
    <source>
        <strain evidence="3">JCM 17064</strain>
    </source>
</reference>
<dbReference type="SUPFAM" id="SSF81296">
    <property type="entry name" value="E set domains"/>
    <property type="match status" value="1"/>
</dbReference>
<dbReference type="InterPro" id="IPR013783">
    <property type="entry name" value="Ig-like_fold"/>
</dbReference>